<proteinExistence type="predicted"/>
<name>A0ACB7FCH7_NIBAL</name>
<feature type="non-terminal residue" evidence="1">
    <location>
        <position position="411"/>
    </location>
</feature>
<sequence length="411" mass="43853">MRTSLFILAVFLCCLLVRGAPARKLLQENGAEPQKDKLPAGSSAEQNGQQSATEEQPSGNAAKTIKTGDGESVDASVPDQSKAGKAQAGSDKTLQAENSNSKTNDNGADTPAGEGNNQGKGTSEGKLQGKDPQGTTVKGKEEGEESVKGKEAGEEKAKGKEAGEENGKGKEAAVLVAALYITYHNKRKIIAFLLEGKKSRSARRPKSGEYQKLEQHVGQCCMAFALDSSDRPPGGSEWGPSAGQVIYTDGKADQGSAPDLTRPLHQPVYCAASQTASSQQLASQPTNQPTNQPASLPNVPTHRLECEPERELNSRWRHGLYSLRGVLLLSNLRKPNMCQVSVIFRELARVRPLYDIVNFNCLGLSALTPVQPPEGTRELTAGAYGIEWEKATVVHLGNGSSSMTAQSQLFQ</sequence>
<keyword evidence="2" id="KW-1185">Reference proteome</keyword>
<protein>
    <submittedName>
        <fullName evidence="1">Trans-Golgi network integral membrane protein 2</fullName>
    </submittedName>
</protein>
<dbReference type="Proteomes" id="UP000805704">
    <property type="component" value="Chromosome 13"/>
</dbReference>
<dbReference type="EMBL" id="CM024801">
    <property type="protein sequence ID" value="KAG8012158.1"/>
    <property type="molecule type" value="Genomic_DNA"/>
</dbReference>
<accession>A0ACB7FCH7</accession>
<evidence type="ECO:0000313" key="1">
    <source>
        <dbReference type="EMBL" id="KAG8012158.1"/>
    </source>
</evidence>
<reference evidence="1" key="1">
    <citation type="submission" date="2020-04" db="EMBL/GenBank/DDBJ databases">
        <title>A chromosome-scale assembly and high-density genetic map of the yellow drum (Nibea albiflora) genome.</title>
        <authorList>
            <person name="Xu D."/>
            <person name="Zhang W."/>
            <person name="Chen R."/>
            <person name="Tan P."/>
            <person name="Wang L."/>
            <person name="Song H."/>
            <person name="Tian L."/>
            <person name="Zhu Q."/>
            <person name="Wang B."/>
        </authorList>
    </citation>
    <scope>NUCLEOTIDE SEQUENCE</scope>
    <source>
        <strain evidence="1">ZJHYS-2018</strain>
    </source>
</reference>
<comment type="caution">
    <text evidence="1">The sequence shown here is derived from an EMBL/GenBank/DDBJ whole genome shotgun (WGS) entry which is preliminary data.</text>
</comment>
<gene>
    <name evidence="1" type="primary">TGOLN2</name>
    <name evidence="1" type="ORF">GBF38_004636</name>
</gene>
<evidence type="ECO:0000313" key="2">
    <source>
        <dbReference type="Proteomes" id="UP000805704"/>
    </source>
</evidence>
<organism evidence="1 2">
    <name type="scientific">Nibea albiflora</name>
    <name type="common">Yellow drum</name>
    <name type="synonym">Corvina albiflora</name>
    <dbReference type="NCBI Taxonomy" id="240163"/>
    <lineage>
        <taxon>Eukaryota</taxon>
        <taxon>Metazoa</taxon>
        <taxon>Chordata</taxon>
        <taxon>Craniata</taxon>
        <taxon>Vertebrata</taxon>
        <taxon>Euteleostomi</taxon>
        <taxon>Actinopterygii</taxon>
        <taxon>Neopterygii</taxon>
        <taxon>Teleostei</taxon>
        <taxon>Neoteleostei</taxon>
        <taxon>Acanthomorphata</taxon>
        <taxon>Eupercaria</taxon>
        <taxon>Sciaenidae</taxon>
        <taxon>Nibea</taxon>
    </lineage>
</organism>